<keyword evidence="4" id="KW-1185">Reference proteome</keyword>
<reference evidence="3 4" key="1">
    <citation type="submission" date="2021-08" db="EMBL/GenBank/DDBJ databases">
        <title>Lysobacter sp. strain CJ11 Genome sequencing and assembly.</title>
        <authorList>
            <person name="Kim I."/>
        </authorList>
    </citation>
    <scope>NUCLEOTIDE SEQUENCE [LARGE SCALE GENOMIC DNA]</scope>
    <source>
        <strain evidence="3 4">CJ11</strain>
    </source>
</reference>
<dbReference type="Proteomes" id="UP000824755">
    <property type="component" value="Chromosome"/>
</dbReference>
<evidence type="ECO:0000313" key="4">
    <source>
        <dbReference type="Proteomes" id="UP000824755"/>
    </source>
</evidence>
<name>A0ABX8WR65_9GAMM</name>
<sequence length="188" mass="19577">MATSIGLAHPVAGDANPADGKTEAATKATPLMNPRPGVYTAGQPVSTEWKSLRKRGITTVVNLRPMKEMGGRDEAKEVRAEGMTYIEVPIFTMQDINDVNAKKLKAALNAANGTPVLVHCASGNRVGGLMALMAAQEENMPAAQALALGKAAGMQSSEARVRELLHLPAAAPMPPAPPTPPAPPAKKD</sequence>
<proteinExistence type="predicted"/>
<feature type="region of interest" description="Disordered" evidence="1">
    <location>
        <begin position="1"/>
        <end position="40"/>
    </location>
</feature>
<organism evidence="3 4">
    <name type="scientific">Lysobacter soyae</name>
    <dbReference type="NCBI Taxonomy" id="2764185"/>
    <lineage>
        <taxon>Bacteria</taxon>
        <taxon>Pseudomonadati</taxon>
        <taxon>Pseudomonadota</taxon>
        <taxon>Gammaproteobacteria</taxon>
        <taxon>Lysobacterales</taxon>
        <taxon>Lysobacteraceae</taxon>
        <taxon>Lysobacter</taxon>
    </lineage>
</organism>
<evidence type="ECO:0000313" key="3">
    <source>
        <dbReference type="EMBL" id="QYR53324.1"/>
    </source>
</evidence>
<evidence type="ECO:0000259" key="2">
    <source>
        <dbReference type="Pfam" id="PF04273"/>
    </source>
</evidence>
<evidence type="ECO:0000256" key="1">
    <source>
        <dbReference type="SAM" id="MobiDB-lite"/>
    </source>
</evidence>
<dbReference type="Gene3D" id="3.90.190.10">
    <property type="entry name" value="Protein tyrosine phosphatase superfamily"/>
    <property type="match status" value="1"/>
</dbReference>
<feature type="region of interest" description="Disordered" evidence="1">
    <location>
        <begin position="166"/>
        <end position="188"/>
    </location>
</feature>
<accession>A0ABX8WR65</accession>
<feature type="domain" description="Beta-lactamase hydrolase-like protein phosphatase-like" evidence="2">
    <location>
        <begin position="54"/>
        <end position="135"/>
    </location>
</feature>
<dbReference type="EMBL" id="CP080544">
    <property type="protein sequence ID" value="QYR53324.1"/>
    <property type="molecule type" value="Genomic_DNA"/>
</dbReference>
<dbReference type="RefSeq" id="WP_220380141.1">
    <property type="nucleotide sequence ID" value="NZ_CP080544.1"/>
</dbReference>
<dbReference type="SUPFAM" id="SSF52799">
    <property type="entry name" value="(Phosphotyrosine protein) phosphatases II"/>
    <property type="match status" value="1"/>
</dbReference>
<gene>
    <name evidence="3" type="ORF">H8L67_02075</name>
</gene>
<protein>
    <submittedName>
        <fullName evidence="3">Tyrosine-protein phosphatase</fullName>
    </submittedName>
</protein>
<dbReference type="InterPro" id="IPR029021">
    <property type="entry name" value="Prot-tyrosine_phosphatase-like"/>
</dbReference>
<dbReference type="Pfam" id="PF04273">
    <property type="entry name" value="BLH_phosphatase"/>
    <property type="match status" value="1"/>
</dbReference>
<feature type="compositionally biased region" description="Pro residues" evidence="1">
    <location>
        <begin position="171"/>
        <end position="188"/>
    </location>
</feature>
<dbReference type="InterPro" id="IPR005939">
    <property type="entry name" value="BLH_phosphatase-like"/>
</dbReference>